<evidence type="ECO:0000256" key="2">
    <source>
        <dbReference type="SAM" id="Phobius"/>
    </source>
</evidence>
<feature type="transmembrane region" description="Helical" evidence="2">
    <location>
        <begin position="615"/>
        <end position="639"/>
    </location>
</feature>
<protein>
    <submittedName>
        <fullName evidence="3">Uncharacterized protein</fullName>
    </submittedName>
</protein>
<accession>A0A9P6EAY8</accession>
<gene>
    <name evidence="3" type="ORF">CPB83DRAFT_859028</name>
</gene>
<feature type="region of interest" description="Disordered" evidence="1">
    <location>
        <begin position="539"/>
        <end position="598"/>
    </location>
</feature>
<dbReference type="EMBL" id="MU157880">
    <property type="protein sequence ID" value="KAF9525742.1"/>
    <property type="molecule type" value="Genomic_DNA"/>
</dbReference>
<keyword evidence="4" id="KW-1185">Reference proteome</keyword>
<dbReference type="AlphaFoldDB" id="A0A9P6EAY8"/>
<feature type="region of interest" description="Disordered" evidence="1">
    <location>
        <begin position="418"/>
        <end position="503"/>
    </location>
</feature>
<proteinExistence type="predicted"/>
<keyword evidence="2" id="KW-1133">Transmembrane helix</keyword>
<feature type="transmembrane region" description="Helical" evidence="2">
    <location>
        <begin position="79"/>
        <end position="100"/>
    </location>
</feature>
<feature type="transmembrane region" description="Helical" evidence="2">
    <location>
        <begin position="651"/>
        <end position="672"/>
    </location>
</feature>
<comment type="caution">
    <text evidence="3">The sequence shown here is derived from an EMBL/GenBank/DDBJ whole genome shotgun (WGS) entry which is preliminary data.</text>
</comment>
<organism evidence="3 4">
    <name type="scientific">Crepidotus variabilis</name>
    <dbReference type="NCBI Taxonomy" id="179855"/>
    <lineage>
        <taxon>Eukaryota</taxon>
        <taxon>Fungi</taxon>
        <taxon>Dikarya</taxon>
        <taxon>Basidiomycota</taxon>
        <taxon>Agaricomycotina</taxon>
        <taxon>Agaricomycetes</taxon>
        <taxon>Agaricomycetidae</taxon>
        <taxon>Agaricales</taxon>
        <taxon>Agaricineae</taxon>
        <taxon>Crepidotaceae</taxon>
        <taxon>Crepidotus</taxon>
    </lineage>
</organism>
<name>A0A9P6EAY8_9AGAR</name>
<evidence type="ECO:0000256" key="1">
    <source>
        <dbReference type="SAM" id="MobiDB-lite"/>
    </source>
</evidence>
<feature type="transmembrane region" description="Helical" evidence="2">
    <location>
        <begin position="160"/>
        <end position="183"/>
    </location>
</feature>
<feature type="compositionally biased region" description="Polar residues" evidence="1">
    <location>
        <begin position="582"/>
        <end position="598"/>
    </location>
</feature>
<feature type="compositionally biased region" description="Basic residues" evidence="1">
    <location>
        <begin position="569"/>
        <end position="581"/>
    </location>
</feature>
<dbReference type="Proteomes" id="UP000807306">
    <property type="component" value="Unassembled WGS sequence"/>
</dbReference>
<evidence type="ECO:0000313" key="3">
    <source>
        <dbReference type="EMBL" id="KAF9525742.1"/>
    </source>
</evidence>
<reference evidence="3" key="1">
    <citation type="submission" date="2020-11" db="EMBL/GenBank/DDBJ databases">
        <authorList>
            <consortium name="DOE Joint Genome Institute"/>
            <person name="Ahrendt S."/>
            <person name="Riley R."/>
            <person name="Andreopoulos W."/>
            <person name="Labutti K."/>
            <person name="Pangilinan J."/>
            <person name="Ruiz-Duenas F.J."/>
            <person name="Barrasa J.M."/>
            <person name="Sanchez-Garcia M."/>
            <person name="Camarero S."/>
            <person name="Miyauchi S."/>
            <person name="Serrano A."/>
            <person name="Linde D."/>
            <person name="Babiker R."/>
            <person name="Drula E."/>
            <person name="Ayuso-Fernandez I."/>
            <person name="Pacheco R."/>
            <person name="Padilla G."/>
            <person name="Ferreira P."/>
            <person name="Barriuso J."/>
            <person name="Kellner H."/>
            <person name="Castanera R."/>
            <person name="Alfaro M."/>
            <person name="Ramirez L."/>
            <person name="Pisabarro A.G."/>
            <person name="Kuo A."/>
            <person name="Tritt A."/>
            <person name="Lipzen A."/>
            <person name="He G."/>
            <person name="Yan M."/>
            <person name="Ng V."/>
            <person name="Cullen D."/>
            <person name="Martin F."/>
            <person name="Rosso M.-N."/>
            <person name="Henrissat B."/>
            <person name="Hibbett D."/>
            <person name="Martinez A.T."/>
            <person name="Grigoriev I.V."/>
        </authorList>
    </citation>
    <scope>NUCLEOTIDE SEQUENCE</scope>
    <source>
        <strain evidence="3">CBS 506.95</strain>
    </source>
</reference>
<keyword evidence="2" id="KW-0812">Transmembrane</keyword>
<keyword evidence="2" id="KW-0472">Membrane</keyword>
<feature type="compositionally biased region" description="Low complexity" evidence="1">
    <location>
        <begin position="462"/>
        <end position="473"/>
    </location>
</feature>
<dbReference type="OrthoDB" id="3256745at2759"/>
<sequence>MIPFGVKILWFILTLIGLFGSWVVLWAFGRVVGARWGPLAFCIGNTIVQVTLCLGMIYHMNPLAMPSSFCIAQKLLVSIGTYLMSATVLVFSLATITAVLKPKTWDNATRALQWRNAYIFPLVLVPLSGTLLYAGLLVKFKPTPHDGMMCDGASPNWVNLLSPSSIPFVLCAPIVLYQSVLAIKSINKTKLHLFRSRPESGVERVSESSHRKSLSGGVFQYADERRPRGMFLTLPLKLGRKNSKDKRPQVVTLELEHIGGDVRHKDIANEKVDDQSRVSGHGGVNVRRIFCIPIASRSAKSGKVAEPAYPYPEPTTPNLDTKSPVSPTASPSTPNPNDPEEYTKVAAALTGEYPIRYSTAGRTSSRFSIPDGELDVDDISSRVSSSFPVFSNDDALSCKPPIVNRRRPTQEIVLEEEEHVEAQSQQFQKPLHHQAPAKQGAGFDNVDPDATISNVDLVPRNSSSLQDGSLDGSFHTATENRRTPHQVYGDDTDGETPSANTQDDWTHVEVDRGSAMGSVLEFRTPGMASKLVLDQLDTTSSGRSGQAVKDMQALNQPEESIDLEDGRYTRRHPTNHHKHSKTMSSNTKRTPTSMNFSAISGPFKRRREHARLSPAIYTLIIFQFYFTCVQLVAFCSPLRHSVGGNSVSAPYASHFVAMLLAEWGAIVIFGMLPCVRRNLVPWHPVARPVLPVP</sequence>
<feature type="transmembrane region" description="Helical" evidence="2">
    <location>
        <begin position="120"/>
        <end position="140"/>
    </location>
</feature>
<feature type="transmembrane region" description="Helical" evidence="2">
    <location>
        <begin position="39"/>
        <end position="59"/>
    </location>
</feature>
<feature type="compositionally biased region" description="Low complexity" evidence="1">
    <location>
        <begin position="323"/>
        <end position="332"/>
    </location>
</feature>
<feature type="region of interest" description="Disordered" evidence="1">
    <location>
        <begin position="302"/>
        <end position="341"/>
    </location>
</feature>
<feature type="transmembrane region" description="Helical" evidence="2">
    <location>
        <begin position="6"/>
        <end position="27"/>
    </location>
</feature>
<evidence type="ECO:0000313" key="4">
    <source>
        <dbReference type="Proteomes" id="UP000807306"/>
    </source>
</evidence>